<sequence length="296" mass="32292">MSGVFDSRPCTLGEGPLWHPERETLFWFDIIGKRLLSKSADGTAEWFFDEHVSAAGWIDRDTLLIASESALFRFDLGSGERTDMVALEPDDPVTRSNDGRADPWGGFWIGTMGKAAQPERGAIYRYHGGELRRLVARVTISNAIAFAPDRRFATFTDTPTRKVMRLALGPDGWPRGQPEVWLDLAAEELNPDGAVFDSQGRFWLAEWGAARVSCYGPDGSRLRSVDFPAPHTSCPAFAGPDLTTLCCTTALQGMDEAQRAAFPLAGQTFAAPIDAAGLPEPRFVLASGTQARRPAS</sequence>
<evidence type="ECO:0000256" key="1">
    <source>
        <dbReference type="ARBA" id="ARBA00008853"/>
    </source>
</evidence>
<dbReference type="EMBL" id="JAOCQF010000003">
    <property type="protein sequence ID" value="MCT8330973.1"/>
    <property type="molecule type" value="Genomic_DNA"/>
</dbReference>
<comment type="similarity">
    <text evidence="1">Belongs to the SMP-30/CGR1 family.</text>
</comment>
<evidence type="ECO:0000313" key="3">
    <source>
        <dbReference type="EMBL" id="MCT8330973.1"/>
    </source>
</evidence>
<name>A0ABT2NSB9_9RHOB</name>
<reference evidence="4" key="1">
    <citation type="submission" date="2023-07" db="EMBL/GenBank/DDBJ databases">
        <title>Defluviimonas sediminis sp. nov., isolated from mangrove sediment.</title>
        <authorList>
            <person name="Liu L."/>
            <person name="Li J."/>
            <person name="Huang Y."/>
            <person name="Pan J."/>
            <person name="Li M."/>
        </authorList>
    </citation>
    <scope>NUCLEOTIDE SEQUENCE [LARGE SCALE GENOMIC DNA]</scope>
    <source>
        <strain evidence="4">FT324</strain>
    </source>
</reference>
<gene>
    <name evidence="3" type="ORF">N5I32_15755</name>
</gene>
<dbReference type="Pfam" id="PF08450">
    <property type="entry name" value="SGL"/>
    <property type="match status" value="1"/>
</dbReference>
<dbReference type="RefSeq" id="WP_261496870.1">
    <property type="nucleotide sequence ID" value="NZ_JAOCQF010000003.1"/>
</dbReference>
<keyword evidence="4" id="KW-1185">Reference proteome</keyword>
<feature type="domain" description="SMP-30/Gluconolactonase/LRE-like region" evidence="2">
    <location>
        <begin position="12"/>
        <end position="250"/>
    </location>
</feature>
<evidence type="ECO:0000259" key="2">
    <source>
        <dbReference type="Pfam" id="PF08450"/>
    </source>
</evidence>
<evidence type="ECO:0000313" key="4">
    <source>
        <dbReference type="Proteomes" id="UP001205601"/>
    </source>
</evidence>
<dbReference type="InterPro" id="IPR005511">
    <property type="entry name" value="SMP-30"/>
</dbReference>
<proteinExistence type="inferred from homology"/>
<dbReference type="PRINTS" id="PR01790">
    <property type="entry name" value="SMP30FAMILY"/>
</dbReference>
<dbReference type="InterPro" id="IPR013658">
    <property type="entry name" value="SGL"/>
</dbReference>
<dbReference type="PANTHER" id="PTHR10907">
    <property type="entry name" value="REGUCALCIN"/>
    <property type="match status" value="1"/>
</dbReference>
<protein>
    <submittedName>
        <fullName evidence="3">SMP-30/gluconolactonase/LRE family protein</fullName>
    </submittedName>
</protein>
<dbReference type="Proteomes" id="UP001205601">
    <property type="component" value="Unassembled WGS sequence"/>
</dbReference>
<accession>A0ABT2NSB9</accession>
<dbReference type="PANTHER" id="PTHR10907:SF47">
    <property type="entry name" value="REGUCALCIN"/>
    <property type="match status" value="1"/>
</dbReference>
<dbReference type="InterPro" id="IPR011042">
    <property type="entry name" value="6-blade_b-propeller_TolB-like"/>
</dbReference>
<dbReference type="Gene3D" id="2.120.10.30">
    <property type="entry name" value="TolB, C-terminal domain"/>
    <property type="match status" value="1"/>
</dbReference>
<organism evidence="3 4">
    <name type="scientific">Albidovulum sediminis</name>
    <dbReference type="NCBI Taxonomy" id="3066345"/>
    <lineage>
        <taxon>Bacteria</taxon>
        <taxon>Pseudomonadati</taxon>
        <taxon>Pseudomonadota</taxon>
        <taxon>Alphaproteobacteria</taxon>
        <taxon>Rhodobacterales</taxon>
        <taxon>Paracoccaceae</taxon>
        <taxon>Albidovulum</taxon>
    </lineage>
</organism>
<dbReference type="SUPFAM" id="SSF63829">
    <property type="entry name" value="Calcium-dependent phosphotriesterase"/>
    <property type="match status" value="1"/>
</dbReference>
<comment type="caution">
    <text evidence="3">The sequence shown here is derived from an EMBL/GenBank/DDBJ whole genome shotgun (WGS) entry which is preliminary data.</text>
</comment>